<keyword evidence="4 6" id="KW-1133">Transmembrane helix</keyword>
<evidence type="ECO:0000256" key="5">
    <source>
        <dbReference type="ARBA" id="ARBA00023136"/>
    </source>
</evidence>
<dbReference type="GeneID" id="111009431"/>
<keyword evidence="3 6" id="KW-0812">Transmembrane</keyword>
<dbReference type="PANTHER" id="PTHR31621:SF66">
    <property type="entry name" value="PROTEIN DMP2"/>
    <property type="match status" value="1"/>
</dbReference>
<dbReference type="AlphaFoldDB" id="A0A6J1C915"/>
<gene>
    <name evidence="8" type="primary">LOC111009431</name>
</gene>
<evidence type="ECO:0000256" key="6">
    <source>
        <dbReference type="SAM" id="Phobius"/>
    </source>
</evidence>
<dbReference type="PANTHER" id="PTHR31621">
    <property type="entry name" value="PROTEIN DMP3"/>
    <property type="match status" value="1"/>
</dbReference>
<organism evidence="7 8">
    <name type="scientific">Momordica charantia</name>
    <name type="common">Bitter gourd</name>
    <name type="synonym">Balsam pear</name>
    <dbReference type="NCBI Taxonomy" id="3673"/>
    <lineage>
        <taxon>Eukaryota</taxon>
        <taxon>Viridiplantae</taxon>
        <taxon>Streptophyta</taxon>
        <taxon>Embryophyta</taxon>
        <taxon>Tracheophyta</taxon>
        <taxon>Spermatophyta</taxon>
        <taxon>Magnoliopsida</taxon>
        <taxon>eudicotyledons</taxon>
        <taxon>Gunneridae</taxon>
        <taxon>Pentapetalae</taxon>
        <taxon>rosids</taxon>
        <taxon>fabids</taxon>
        <taxon>Cucurbitales</taxon>
        <taxon>Cucurbitaceae</taxon>
        <taxon>Momordiceae</taxon>
        <taxon>Momordica</taxon>
    </lineage>
</organism>
<dbReference type="OrthoDB" id="1928191at2759"/>
<feature type="transmembrane region" description="Helical" evidence="6">
    <location>
        <begin position="47"/>
        <end position="65"/>
    </location>
</feature>
<comment type="subcellular location">
    <subcellularLocation>
        <location evidence="1">Membrane</location>
        <topology evidence="1">Multi-pass membrane protein</topology>
    </subcellularLocation>
</comment>
<comment type="similarity">
    <text evidence="2">Belongs to the plant DMP1 protein family.</text>
</comment>
<dbReference type="GO" id="GO:0016020">
    <property type="term" value="C:membrane"/>
    <property type="evidence" value="ECO:0007669"/>
    <property type="project" value="UniProtKB-SubCell"/>
</dbReference>
<evidence type="ECO:0000256" key="3">
    <source>
        <dbReference type="ARBA" id="ARBA00022692"/>
    </source>
</evidence>
<feature type="transmembrane region" description="Helical" evidence="6">
    <location>
        <begin position="102"/>
        <end position="125"/>
    </location>
</feature>
<dbReference type="KEGG" id="mcha:111009431"/>
<evidence type="ECO:0000313" key="8">
    <source>
        <dbReference type="RefSeq" id="XP_022138201.1"/>
    </source>
</evidence>
<sequence>MGTSGKQKTLTGAGDLIRILPTGTVFLFQFLSPVLTNSGHCEPFNRTVSLVFILLCGFSCFLSSFTDSYVAHDGAVHWAFATPAGLWPAPDPHSGSLDLSAYALRAGDFVHATLSALVFAVLVVLDSDTVRCLFPEAAAEDKMLVQILPPVVGAVSSAVFVMFPNTRHGVGYHSTATSLGVQKAAIS</sequence>
<keyword evidence="7" id="KW-1185">Reference proteome</keyword>
<accession>A0A6J1C915</accession>
<evidence type="ECO:0000313" key="7">
    <source>
        <dbReference type="Proteomes" id="UP000504603"/>
    </source>
</evidence>
<dbReference type="GO" id="GO:0005737">
    <property type="term" value="C:cytoplasm"/>
    <property type="evidence" value="ECO:0007669"/>
    <property type="project" value="UniProtKB-ARBA"/>
</dbReference>
<name>A0A6J1C915_MOMCH</name>
<dbReference type="RefSeq" id="XP_022138201.1">
    <property type="nucleotide sequence ID" value="XM_022282509.1"/>
</dbReference>
<dbReference type="Proteomes" id="UP000504603">
    <property type="component" value="Unplaced"/>
</dbReference>
<protein>
    <submittedName>
        <fullName evidence="8">Uncharacterized protein LOC111009431</fullName>
    </submittedName>
</protein>
<keyword evidence="5 6" id="KW-0472">Membrane</keyword>
<proteinExistence type="inferred from homology"/>
<evidence type="ECO:0000256" key="1">
    <source>
        <dbReference type="ARBA" id="ARBA00004141"/>
    </source>
</evidence>
<evidence type="ECO:0000256" key="4">
    <source>
        <dbReference type="ARBA" id="ARBA00022989"/>
    </source>
</evidence>
<dbReference type="Pfam" id="PF05078">
    <property type="entry name" value="DUF679"/>
    <property type="match status" value="1"/>
</dbReference>
<dbReference type="GO" id="GO:0010256">
    <property type="term" value="P:endomembrane system organization"/>
    <property type="evidence" value="ECO:0007669"/>
    <property type="project" value="TreeGrafter"/>
</dbReference>
<evidence type="ECO:0000256" key="2">
    <source>
        <dbReference type="ARBA" id="ARBA00008707"/>
    </source>
</evidence>
<reference evidence="8" key="1">
    <citation type="submission" date="2025-08" db="UniProtKB">
        <authorList>
            <consortium name="RefSeq"/>
        </authorList>
    </citation>
    <scope>IDENTIFICATION</scope>
    <source>
        <strain evidence="8">OHB3-1</strain>
    </source>
</reference>
<dbReference type="InterPro" id="IPR007770">
    <property type="entry name" value="DMP"/>
</dbReference>